<dbReference type="GO" id="GO:0015385">
    <property type="term" value="F:sodium:proton antiporter activity"/>
    <property type="evidence" value="ECO:0007669"/>
    <property type="project" value="TreeGrafter"/>
</dbReference>
<sequence>MTAAIQFTEKLIGYSILIGSVFIGISLVLLLYRIFKGPTNPDRAVGLDTMGINLMAIVGLVAIHLSTPYLNDVALLVGILGFLGTLATAKYVEKGVIIDRDMD</sequence>
<comment type="caution">
    <text evidence="10">The sequence shown here is derived from an EMBL/GenBank/DDBJ whole genome shotgun (WGS) entry which is preliminary data.</text>
</comment>
<gene>
    <name evidence="10" type="ORF">GCM10008025_11200</name>
</gene>
<evidence type="ECO:0000256" key="7">
    <source>
        <dbReference type="ARBA" id="ARBA00023136"/>
    </source>
</evidence>
<evidence type="ECO:0008006" key="12">
    <source>
        <dbReference type="Google" id="ProtNLM"/>
    </source>
</evidence>
<keyword evidence="8" id="KW-0406">Ion transport</keyword>
<accession>A0A916RW05</accession>
<evidence type="ECO:0000256" key="1">
    <source>
        <dbReference type="ARBA" id="ARBA00004651"/>
    </source>
</evidence>
<evidence type="ECO:0000256" key="6">
    <source>
        <dbReference type="ARBA" id="ARBA00022989"/>
    </source>
</evidence>
<dbReference type="Proteomes" id="UP000613512">
    <property type="component" value="Unassembled WGS sequence"/>
</dbReference>
<keyword evidence="3 8" id="KW-0813">Transport</keyword>
<evidence type="ECO:0000313" key="10">
    <source>
        <dbReference type="EMBL" id="GGA68998.1"/>
    </source>
</evidence>
<evidence type="ECO:0000256" key="9">
    <source>
        <dbReference type="SAM" id="Phobius"/>
    </source>
</evidence>
<dbReference type="EMBL" id="BMEY01000004">
    <property type="protein sequence ID" value="GGA68998.1"/>
    <property type="molecule type" value="Genomic_DNA"/>
</dbReference>
<dbReference type="GO" id="GO:0005886">
    <property type="term" value="C:plasma membrane"/>
    <property type="evidence" value="ECO:0007669"/>
    <property type="project" value="UniProtKB-SubCell"/>
</dbReference>
<dbReference type="PIRSF" id="PIRSF028784">
    <property type="entry name" value="MrpF"/>
    <property type="match status" value="1"/>
</dbReference>
<name>A0A916RW05_9BACI</name>
<keyword evidence="6 9" id="KW-1133">Transmembrane helix</keyword>
<keyword evidence="7 8" id="KW-0472">Membrane</keyword>
<evidence type="ECO:0000256" key="8">
    <source>
        <dbReference type="PIRNR" id="PIRNR028784"/>
    </source>
</evidence>
<comment type="subcellular location">
    <subcellularLocation>
        <location evidence="1 8">Cell membrane</location>
        <topology evidence="1 8">Multi-pass membrane protein</topology>
    </subcellularLocation>
</comment>
<protein>
    <recommendedName>
        <fullName evidence="12">Na(+)/H(+) antiporter subunit F1</fullName>
    </recommendedName>
</protein>
<keyword evidence="8" id="KW-0050">Antiport</keyword>
<evidence type="ECO:0000313" key="11">
    <source>
        <dbReference type="Proteomes" id="UP000613512"/>
    </source>
</evidence>
<dbReference type="AlphaFoldDB" id="A0A916RW05"/>
<comment type="similarity">
    <text evidence="2 8">Belongs to the CPA3 antiporters (TC 2.A.63) subunit F family.</text>
</comment>
<keyword evidence="4 8" id="KW-1003">Cell membrane</keyword>
<organism evidence="10 11">
    <name type="scientific">Ornithinibacillus halotolerans</name>
    <dbReference type="NCBI Taxonomy" id="1274357"/>
    <lineage>
        <taxon>Bacteria</taxon>
        <taxon>Bacillati</taxon>
        <taxon>Bacillota</taxon>
        <taxon>Bacilli</taxon>
        <taxon>Bacillales</taxon>
        <taxon>Bacillaceae</taxon>
        <taxon>Ornithinibacillus</taxon>
    </lineage>
</organism>
<evidence type="ECO:0000256" key="2">
    <source>
        <dbReference type="ARBA" id="ARBA00009212"/>
    </source>
</evidence>
<evidence type="ECO:0000256" key="5">
    <source>
        <dbReference type="ARBA" id="ARBA00022692"/>
    </source>
</evidence>
<dbReference type="PANTHER" id="PTHR34702">
    <property type="entry name" value="NA(+)/H(+) ANTIPORTER SUBUNIT F1"/>
    <property type="match status" value="1"/>
</dbReference>
<dbReference type="PANTHER" id="PTHR34702:SF1">
    <property type="entry name" value="NA(+)_H(+) ANTIPORTER SUBUNIT F"/>
    <property type="match status" value="1"/>
</dbReference>
<reference evidence="10" key="2">
    <citation type="submission" date="2020-09" db="EMBL/GenBank/DDBJ databases">
        <authorList>
            <person name="Sun Q."/>
            <person name="Zhou Y."/>
        </authorList>
    </citation>
    <scope>NUCLEOTIDE SEQUENCE</scope>
    <source>
        <strain evidence="10">CGMCC 1.12408</strain>
    </source>
</reference>
<dbReference type="InterPro" id="IPR007208">
    <property type="entry name" value="MrpF/PhaF-like"/>
</dbReference>
<evidence type="ECO:0000256" key="3">
    <source>
        <dbReference type="ARBA" id="ARBA00022448"/>
    </source>
</evidence>
<dbReference type="RefSeq" id="WP_188383709.1">
    <property type="nucleotide sequence ID" value="NZ_BMEY01000004.1"/>
</dbReference>
<feature type="transmembrane region" description="Helical" evidence="9">
    <location>
        <begin position="12"/>
        <end position="32"/>
    </location>
</feature>
<feature type="transmembrane region" description="Helical" evidence="9">
    <location>
        <begin position="73"/>
        <end position="92"/>
    </location>
</feature>
<reference evidence="10" key="1">
    <citation type="journal article" date="2014" name="Int. J. Syst. Evol. Microbiol.">
        <title>Complete genome sequence of Corynebacterium casei LMG S-19264T (=DSM 44701T), isolated from a smear-ripened cheese.</title>
        <authorList>
            <consortium name="US DOE Joint Genome Institute (JGI-PGF)"/>
            <person name="Walter F."/>
            <person name="Albersmeier A."/>
            <person name="Kalinowski J."/>
            <person name="Ruckert C."/>
        </authorList>
    </citation>
    <scope>NUCLEOTIDE SEQUENCE</scope>
    <source>
        <strain evidence="10">CGMCC 1.12408</strain>
    </source>
</reference>
<keyword evidence="11" id="KW-1185">Reference proteome</keyword>
<proteinExistence type="inferred from homology"/>
<keyword evidence="5 9" id="KW-0812">Transmembrane</keyword>
<feature type="transmembrane region" description="Helical" evidence="9">
    <location>
        <begin position="44"/>
        <end position="67"/>
    </location>
</feature>
<evidence type="ECO:0000256" key="4">
    <source>
        <dbReference type="ARBA" id="ARBA00022475"/>
    </source>
</evidence>
<dbReference type="Pfam" id="PF04066">
    <property type="entry name" value="MrpF_PhaF"/>
    <property type="match status" value="1"/>
</dbReference>